<dbReference type="InterPro" id="IPR056154">
    <property type="entry name" value="Beta-prop_IFT140_1st"/>
</dbReference>
<organism evidence="9 10">
    <name type="scientific">Trichinella patagoniensis</name>
    <dbReference type="NCBI Taxonomy" id="990121"/>
    <lineage>
        <taxon>Eukaryota</taxon>
        <taxon>Metazoa</taxon>
        <taxon>Ecdysozoa</taxon>
        <taxon>Nematoda</taxon>
        <taxon>Enoplea</taxon>
        <taxon>Dorylaimia</taxon>
        <taxon>Trichinellida</taxon>
        <taxon>Trichinellidae</taxon>
        <taxon>Trichinella</taxon>
    </lineage>
</organism>
<dbReference type="CDD" id="cd00200">
    <property type="entry name" value="WD40"/>
    <property type="match status" value="1"/>
</dbReference>
<dbReference type="Pfam" id="PF23383">
    <property type="entry name" value="Beta-prop_IFT140_1st"/>
    <property type="match status" value="1"/>
</dbReference>
<protein>
    <submittedName>
        <fullName evidence="9">Transducin beta-like protein 3</fullName>
    </submittedName>
</protein>
<dbReference type="PRINTS" id="PR00320">
    <property type="entry name" value="GPROTEINBRPT"/>
</dbReference>
<name>A0A0V1A395_9BILA</name>
<feature type="repeat" description="WD" evidence="5">
    <location>
        <begin position="486"/>
        <end position="519"/>
    </location>
</feature>
<dbReference type="InterPro" id="IPR015943">
    <property type="entry name" value="WD40/YVTN_repeat-like_dom_sf"/>
</dbReference>
<dbReference type="Pfam" id="PF08625">
    <property type="entry name" value="Utp13"/>
    <property type="match status" value="1"/>
</dbReference>
<feature type="domain" description="DDE-1" evidence="6">
    <location>
        <begin position="999"/>
        <end position="1054"/>
    </location>
</feature>
<dbReference type="InterPro" id="IPR004875">
    <property type="entry name" value="DDE_SF_endonuclease_dom"/>
</dbReference>
<evidence type="ECO:0000256" key="3">
    <source>
        <dbReference type="ARBA" id="ARBA00022737"/>
    </source>
</evidence>
<dbReference type="EMBL" id="JYDQ01000037">
    <property type="protein sequence ID" value="KRY19272.1"/>
    <property type="molecule type" value="Genomic_DNA"/>
</dbReference>
<feature type="repeat" description="WD" evidence="5">
    <location>
        <begin position="205"/>
        <end position="245"/>
    </location>
</feature>
<evidence type="ECO:0000256" key="1">
    <source>
        <dbReference type="ARBA" id="ARBA00004604"/>
    </source>
</evidence>
<evidence type="ECO:0000313" key="9">
    <source>
        <dbReference type="EMBL" id="KRY19272.1"/>
    </source>
</evidence>
<keyword evidence="4" id="KW-0539">Nucleus</keyword>
<dbReference type="GO" id="GO:0032040">
    <property type="term" value="C:small-subunit processome"/>
    <property type="evidence" value="ECO:0007669"/>
    <property type="project" value="InterPro"/>
</dbReference>
<gene>
    <name evidence="9" type="primary">TBL3</name>
    <name evidence="9" type="ORF">T12_916</name>
</gene>
<dbReference type="STRING" id="990121.A0A0V1A395"/>
<dbReference type="Gene3D" id="2.130.10.10">
    <property type="entry name" value="YVTN repeat-like/Quinoprotein amine dehydrogenase"/>
    <property type="match status" value="3"/>
</dbReference>
<dbReference type="SUPFAM" id="SSF50978">
    <property type="entry name" value="WD40 repeat-like"/>
    <property type="match status" value="2"/>
</dbReference>
<accession>A0A0V1A395</accession>
<comment type="subcellular location">
    <subcellularLocation>
        <location evidence="1">Nucleus</location>
        <location evidence="1">Nucleolus</location>
    </subcellularLocation>
</comment>
<dbReference type="Pfam" id="PF00400">
    <property type="entry name" value="WD40"/>
    <property type="match status" value="4"/>
</dbReference>
<dbReference type="AlphaFoldDB" id="A0A0V1A395"/>
<dbReference type="PANTHER" id="PTHR19854">
    <property type="entry name" value="TRANSDUCIN BETA-LIKE 3"/>
    <property type="match status" value="1"/>
</dbReference>
<keyword evidence="10" id="KW-1185">Reference proteome</keyword>
<evidence type="ECO:0000256" key="2">
    <source>
        <dbReference type="ARBA" id="ARBA00022574"/>
    </source>
</evidence>
<dbReference type="PROSITE" id="PS50294">
    <property type="entry name" value="WD_REPEATS_REGION"/>
    <property type="match status" value="2"/>
</dbReference>
<feature type="domain" description="IFT140 first beta-propeller" evidence="8">
    <location>
        <begin position="121"/>
        <end position="414"/>
    </location>
</feature>
<evidence type="ECO:0000313" key="10">
    <source>
        <dbReference type="Proteomes" id="UP000054783"/>
    </source>
</evidence>
<reference evidence="9 10" key="1">
    <citation type="submission" date="2015-01" db="EMBL/GenBank/DDBJ databases">
        <title>Evolution of Trichinella species and genotypes.</title>
        <authorList>
            <person name="Korhonen P.K."/>
            <person name="Edoardo P."/>
            <person name="Giuseppe L.R."/>
            <person name="Gasser R.B."/>
        </authorList>
    </citation>
    <scope>NUCLEOTIDE SEQUENCE [LARGE SCALE GENOMIC DNA]</scope>
    <source>
        <strain evidence="9">ISS2496</strain>
    </source>
</reference>
<feature type="domain" description="U3 small nucleolar RNA-associated protein 13 C-terminal" evidence="7">
    <location>
        <begin position="678"/>
        <end position="807"/>
    </location>
</feature>
<feature type="non-terminal residue" evidence="9">
    <location>
        <position position="1173"/>
    </location>
</feature>
<dbReference type="InterPro" id="IPR013934">
    <property type="entry name" value="Utp13_C"/>
</dbReference>
<feature type="repeat" description="WD" evidence="5">
    <location>
        <begin position="377"/>
        <end position="412"/>
    </location>
</feature>
<evidence type="ECO:0000256" key="5">
    <source>
        <dbReference type="PROSITE-ProRule" id="PRU00221"/>
    </source>
</evidence>
<evidence type="ECO:0000256" key="4">
    <source>
        <dbReference type="ARBA" id="ARBA00023242"/>
    </source>
</evidence>
<keyword evidence="3" id="KW-0677">Repeat</keyword>
<proteinExistence type="predicted"/>
<dbReference type="SMART" id="SM00320">
    <property type="entry name" value="WD40"/>
    <property type="match status" value="11"/>
</dbReference>
<sequence>MNTTTQHGQEFEIQRRFDPFYSGGATAVSPDGRLIYCSFGNVINVLNWDTGSVICRHIVRQTIGSKEEEAAIVQFSLSCDGGTLAVAYENMLLKLWNLAADLKKCPNGKIVKIASRACVHCMAYGRHPDLAHMLVIGYSDGSVKLWDTESRSCIGGMKCKLGRITSVALLQLSDQTAKVVFGTDTGGVCMWKYMGDDEKSNFTTLSFHSATVTTIIAMNNDQVLTASRDMTIVIWEARAHLLRRSCALYEPVECAILITNDLLIFGGESGAVRFVNLNSGCLVETNKLLLRSRIRAFHHCRTSGPGTVCFAVTEDQNIYQLEFNHDQNYCVQIRRQIAGNNGEVRCVAFLSNRLLLVATISNQLRMYDIESGDCHLIDGHSKTILTISTSSWSTELFVTGSEDGTARLWKLEPDTGQVQCLSVYSGHVKSVTAVQLCHENAAEFPFLITASLDRTVKIFSLKRKLFSDGSTARQERRAAETASMTVVAHNKSVCCVALSMRKMLLATGSFDQTVKLWQVVPGDRCELQSVGQSELHGRGVSDVQFSPTDRLLASASGDCLLRLFSVDGSLVCLRTFQGHESPVLKLAIDGLRLISVDSNGLLKLWSLRSGLCEKTYDAHDGAAQALAVAPPTSAADGTSKPTVIATGGDDCSTLVWRDVTDERMEQAQQQRAKTLRHDQTLANLLESQRLSEALRLALHLRRPATALRVLKEMNLGDQLHSCLAGLQADHLQSLLQYSAEWNTNSRYCHYAQSILRFVLTRHTPEQILSWPTVGQFLLAWIPYTERHLQRIDRYKDQLPLIDFLLQSANVLPTLSPTDQCTSKLGKSDPLSATMHYYCLYTSALFLLAASSSAQYASQQAMSAGQSVLYYKPRPYFEPSENGYKIQPAPPAIGGYGQASKPTFPAAHLGGFPIPLQQQQIQHDQLVSQNIASDEFGRGPEKPLVFVPPQPIVPYSNSIVEEPSIPVVPGSYGGVPSPAYVYDYELKAYFLQDFEMSVIFLAGKMLLIIDNAPCHPNCKLLDRENGLFRVVLLPPNTSSLVQPMDQTNIQSLKKRIVLSDADGDDFVSLLRKIATIYIIAHASISGSTLRASWNKRLGYKKDGVKKNKNKDLDVFDKPNEGPSDSVHLKWMEQQKEFSATQLMLMRHIPNVAAQKKLSLFKQEVITDNIEVDSN</sequence>
<dbReference type="OrthoDB" id="5414888at2759"/>
<dbReference type="InterPro" id="IPR001680">
    <property type="entry name" value="WD40_rpt"/>
</dbReference>
<comment type="caution">
    <text evidence="9">The sequence shown here is derived from an EMBL/GenBank/DDBJ whole genome shotgun (WGS) entry which is preliminary data.</text>
</comment>
<dbReference type="PROSITE" id="PS50082">
    <property type="entry name" value="WD_REPEATS_2"/>
    <property type="match status" value="4"/>
</dbReference>
<dbReference type="GO" id="GO:0030686">
    <property type="term" value="C:90S preribosome"/>
    <property type="evidence" value="ECO:0007669"/>
    <property type="project" value="TreeGrafter"/>
</dbReference>
<evidence type="ECO:0000259" key="8">
    <source>
        <dbReference type="Pfam" id="PF23383"/>
    </source>
</evidence>
<feature type="repeat" description="WD" evidence="5">
    <location>
        <begin position="576"/>
        <end position="615"/>
    </location>
</feature>
<dbReference type="Pfam" id="PF03184">
    <property type="entry name" value="DDE_1"/>
    <property type="match status" value="1"/>
</dbReference>
<keyword evidence="2 5" id="KW-0853">WD repeat</keyword>
<dbReference type="GO" id="GO:0000480">
    <property type="term" value="P:endonucleolytic cleavage in 5'-ETS of tricistronic rRNA transcript (SSU-rRNA, 5.8S rRNA, LSU-rRNA)"/>
    <property type="evidence" value="ECO:0007669"/>
    <property type="project" value="TreeGrafter"/>
</dbReference>
<dbReference type="InterPro" id="IPR020472">
    <property type="entry name" value="WD40_PAC1"/>
</dbReference>
<dbReference type="PANTHER" id="PTHR19854:SF15">
    <property type="entry name" value="TRANSDUCIN BETA-LIKE PROTEIN 3"/>
    <property type="match status" value="1"/>
</dbReference>
<dbReference type="InterPro" id="IPR036322">
    <property type="entry name" value="WD40_repeat_dom_sf"/>
</dbReference>
<dbReference type="GO" id="GO:0034511">
    <property type="term" value="F:U3 snoRNA binding"/>
    <property type="evidence" value="ECO:0007669"/>
    <property type="project" value="TreeGrafter"/>
</dbReference>
<dbReference type="Proteomes" id="UP000054783">
    <property type="component" value="Unassembled WGS sequence"/>
</dbReference>
<evidence type="ECO:0000259" key="6">
    <source>
        <dbReference type="Pfam" id="PF03184"/>
    </source>
</evidence>
<dbReference type="GO" id="GO:0000472">
    <property type="term" value="P:endonucleolytic cleavage to generate mature 5'-end of SSU-rRNA from (SSU-rRNA, 5.8S rRNA, LSU-rRNA)"/>
    <property type="evidence" value="ECO:0007669"/>
    <property type="project" value="TreeGrafter"/>
</dbReference>
<evidence type="ECO:0000259" key="7">
    <source>
        <dbReference type="Pfam" id="PF08625"/>
    </source>
</evidence>